<protein>
    <submittedName>
        <fullName evidence="1">Uncharacterized protein</fullName>
    </submittedName>
</protein>
<proteinExistence type="predicted"/>
<reference evidence="2" key="1">
    <citation type="journal article" date="2019" name="Int. J. Syst. Evol. Microbiol.">
        <title>The Global Catalogue of Microorganisms (GCM) 10K type strain sequencing project: providing services to taxonomists for standard genome sequencing and annotation.</title>
        <authorList>
            <consortium name="The Broad Institute Genomics Platform"/>
            <consortium name="The Broad Institute Genome Sequencing Center for Infectious Disease"/>
            <person name="Wu L."/>
            <person name="Ma J."/>
        </authorList>
    </citation>
    <scope>NUCLEOTIDE SEQUENCE [LARGE SCALE GENOMIC DNA]</scope>
    <source>
        <strain evidence="2">CGMCC 4.7277</strain>
    </source>
</reference>
<evidence type="ECO:0000313" key="1">
    <source>
        <dbReference type="EMBL" id="MFC5520837.1"/>
    </source>
</evidence>
<evidence type="ECO:0000313" key="2">
    <source>
        <dbReference type="Proteomes" id="UP001596084"/>
    </source>
</evidence>
<dbReference type="RefSeq" id="WP_068835927.1">
    <property type="nucleotide sequence ID" value="NZ_JBHSMX010000011.1"/>
</dbReference>
<organism evidence="1 2">
    <name type="scientific">Polaromonas jejuensis</name>
    <dbReference type="NCBI Taxonomy" id="457502"/>
    <lineage>
        <taxon>Bacteria</taxon>
        <taxon>Pseudomonadati</taxon>
        <taxon>Pseudomonadota</taxon>
        <taxon>Betaproteobacteria</taxon>
        <taxon>Burkholderiales</taxon>
        <taxon>Comamonadaceae</taxon>
        <taxon>Polaromonas</taxon>
    </lineage>
</organism>
<accession>A0ABW0Q9I3</accession>
<dbReference type="Proteomes" id="UP001596084">
    <property type="component" value="Unassembled WGS sequence"/>
</dbReference>
<name>A0ABW0Q9I3_9BURK</name>
<keyword evidence="2" id="KW-1185">Reference proteome</keyword>
<dbReference type="EMBL" id="JBHSMX010000011">
    <property type="protein sequence ID" value="MFC5520837.1"/>
    <property type="molecule type" value="Genomic_DNA"/>
</dbReference>
<sequence length="277" mass="31518">MSNPILTPILELKLTELTPVFEAHQLEEKATSLLQDLRTLLDTKTLLQHTALTHTFRLVVDDRQEPGVLLVIGLALSNQHVLDFQYETRSLGAMEQLILEDRKKVVNACRNLPTQSALVAIEFSQRISAACLNLPVEDIQPELSKRLKVLLGVKRRNWHGVLTDHPWQHQLPAIAKYEWRSELLSVRVQLQRERRGFSLRLMRPDSLPTLIRSVQKLRMPERPADIDKASILDRAEYTRSPIDMVIRAGSRPGSDQLIVADFVGFKLADQAKVLPPN</sequence>
<comment type="caution">
    <text evidence="1">The sequence shown here is derived from an EMBL/GenBank/DDBJ whole genome shotgun (WGS) entry which is preliminary data.</text>
</comment>
<gene>
    <name evidence="1" type="ORF">ACFPP7_07880</name>
</gene>